<name>C7LWD6_DESBD</name>
<organism evidence="1 2">
    <name type="scientific">Desulfomicrobium baculatum (strain DSM 4028 / VKM B-1378 / X)</name>
    <name type="common">Desulfovibrio baculatus</name>
    <dbReference type="NCBI Taxonomy" id="525897"/>
    <lineage>
        <taxon>Bacteria</taxon>
        <taxon>Pseudomonadati</taxon>
        <taxon>Thermodesulfobacteriota</taxon>
        <taxon>Desulfovibrionia</taxon>
        <taxon>Desulfovibrionales</taxon>
        <taxon>Desulfomicrobiaceae</taxon>
        <taxon>Desulfomicrobium</taxon>
    </lineage>
</organism>
<dbReference type="HOGENOM" id="CLU_3250429_0_0_7"/>
<proteinExistence type="predicted"/>
<dbReference type="Proteomes" id="UP000002216">
    <property type="component" value="Chromosome"/>
</dbReference>
<dbReference type="KEGG" id="dba:Dbac_0504"/>
<sequence length="42" mass="4862">MVFGHWLLVFANSPCVRFRIRKLLFPVSETHWLGKCAVTVVC</sequence>
<gene>
    <name evidence="1" type="ordered locus">Dbac_0504</name>
</gene>
<reference evidence="1 2" key="1">
    <citation type="journal article" date="2009" name="Stand. Genomic Sci.">
        <title>Complete genome sequence of Desulfomicrobium baculatum type strain (X).</title>
        <authorList>
            <person name="Copeland A."/>
            <person name="Spring S."/>
            <person name="Goker M."/>
            <person name="Schneider S."/>
            <person name="Lapidus A."/>
            <person name="Del Rio T.G."/>
            <person name="Tice H."/>
            <person name="Cheng J.F."/>
            <person name="Chen F."/>
            <person name="Nolan M."/>
            <person name="Bruce D."/>
            <person name="Goodwin L."/>
            <person name="Pitluck S."/>
            <person name="Ivanova N."/>
            <person name="Mavrommatis K."/>
            <person name="Ovchinnikova G."/>
            <person name="Pati A."/>
            <person name="Chen A."/>
            <person name="Palaniappan K."/>
            <person name="Land M."/>
            <person name="Hauser L."/>
            <person name="Chang Y.J."/>
            <person name="Jeffries C.C."/>
            <person name="Meincke L."/>
            <person name="Sims D."/>
            <person name="Brettin T."/>
            <person name="Detter J.C."/>
            <person name="Han C."/>
            <person name="Chain P."/>
            <person name="Bristow J."/>
            <person name="Eisen J.A."/>
            <person name="Markowitz V."/>
            <person name="Hugenholtz P."/>
            <person name="Kyrpides N.C."/>
            <person name="Klenk H.P."/>
            <person name="Lucas S."/>
        </authorList>
    </citation>
    <scope>NUCLEOTIDE SEQUENCE [LARGE SCALE GENOMIC DNA]</scope>
    <source>
        <strain evidence="2">DSM 4028 / VKM B-1378 / X</strain>
    </source>
</reference>
<evidence type="ECO:0000313" key="2">
    <source>
        <dbReference type="Proteomes" id="UP000002216"/>
    </source>
</evidence>
<keyword evidence="2" id="KW-1185">Reference proteome</keyword>
<evidence type="ECO:0000313" key="1">
    <source>
        <dbReference type="EMBL" id="ACU88628.1"/>
    </source>
</evidence>
<dbReference type="EMBL" id="CP001629">
    <property type="protein sequence ID" value="ACU88628.1"/>
    <property type="molecule type" value="Genomic_DNA"/>
</dbReference>
<dbReference type="AlphaFoldDB" id="C7LWD6"/>
<protein>
    <submittedName>
        <fullName evidence="1">Uncharacterized protein</fullName>
    </submittedName>
</protein>
<accession>C7LWD6</accession>